<dbReference type="Gene3D" id="1.10.760.10">
    <property type="entry name" value="Cytochrome c-like domain"/>
    <property type="match status" value="1"/>
</dbReference>
<dbReference type="Pfam" id="PF23500">
    <property type="entry name" value="DUF7133"/>
    <property type="match status" value="1"/>
</dbReference>
<dbReference type="NCBIfam" id="TIGR02604">
    <property type="entry name" value="Piru_Ver_Nterm"/>
    <property type="match status" value="1"/>
</dbReference>
<dbReference type="SUPFAM" id="SSF48371">
    <property type="entry name" value="ARM repeat"/>
    <property type="match status" value="1"/>
</dbReference>
<keyword evidence="3 4" id="KW-0408">Iron</keyword>
<dbReference type="SUPFAM" id="SSF50952">
    <property type="entry name" value="Soluble quinoprotein glucose dehydrogenase"/>
    <property type="match status" value="1"/>
</dbReference>
<dbReference type="InterPro" id="IPR011041">
    <property type="entry name" value="Quinoprot_gluc/sorb_DH_b-prop"/>
</dbReference>
<sequence>MRSRMVLLAAIAAAAFGEARPLPARQDREATIPHGQDRPPNPARSPEEAVAAMTVPEGFTVEVVASEPDLVNPVSMTFDERGRIWVTESLEYPRREPGPGRDRVKVLEDTDGDGRADEFTIFAEGLNIPSGIAVGHGGVWVANAPDILFYPNADGDLAPDGPPEVVVSGFGRDDTHELPNSLTWGPDGWLYGWNGVFNRSRVEQGDETYDFTCAIFRIHPKTRKFELFCEGTSNPWGIAIDPEGSLFASACVIDHLWHLVETGYYHRQGGPYPPFTWKIESIVDHLHQERAYCGITYFDSDAYPPEYRGKLYMGNIHGNCINVDSLTRDGATYRGHGEPDFLSANDAWFMPVVQKTGPDGCLYILDWYDQYHCYQDANRDPAGIDRLKGRLYRVRYEGTPRRTGFDLAESSDEELIGLLDDANVYNRDIAQRLLTERLIEGGRDGLRDRLQSVVRSDSIGRKGRMHATWALIGSGSLDPEFHWRLVSDDDPTFQAWAVRAAGNMGSVSPTVREWVASLATSPSPDVKLQVAIAAPKIEGLDPVPILGTIAASCGDDELIPRVVWRNMLPLLEERGEGLIASLSAGSLSPAGRELLPRALEWFASQEEVQPQVFLAVTGALIGSGDPEAMTDAFRVLSDLLRRRDLDPEASGSLRAGLRDLLRPHADLGRSDAWLAVESSILLAYCGDEAGLELARLVFSNGPTREARLRALDALIYAEEGPALRDRVRAVLDDPERRGSAEFRGELLGALGEVDDPELAGVILSAYPGFEPDLKPKAVALLTQRPSWTKALLAEIGAGAIPANVLNVNQVRALLESPDAELAELVRQTWGTVREGRDPAREQVIDRFRGELRDAGGDPIAGRAVFDKVCAQCHQIYGKGQQVGPDVTGNGRGSYEQLLSNVLDPSLVIGASYQGTIVATADGRILSGLLEEDSDRRMVLKLQGGEREVIPRDQVEEVRVSPVSLMPENLEEQLAPDELADLFAFLCLDRDPDDPEARPIDGTPAGLIDARPAAEGSNE</sequence>
<dbReference type="Proteomes" id="UP000317835">
    <property type="component" value="Chromosome"/>
</dbReference>
<keyword evidence="2 4" id="KW-0479">Metal-binding</keyword>
<dbReference type="GO" id="GO:0046872">
    <property type="term" value="F:metal ion binding"/>
    <property type="evidence" value="ECO:0007669"/>
    <property type="project" value="UniProtKB-KW"/>
</dbReference>
<dbReference type="SUPFAM" id="SSF46626">
    <property type="entry name" value="Cytochrome c"/>
    <property type="match status" value="1"/>
</dbReference>
<dbReference type="InterPro" id="IPR055557">
    <property type="entry name" value="DUF7133"/>
</dbReference>
<dbReference type="PANTHER" id="PTHR33546:SF1">
    <property type="entry name" value="LARGE, MULTIFUNCTIONAL SECRETED PROTEIN"/>
    <property type="match status" value="1"/>
</dbReference>
<dbReference type="InterPro" id="IPR016024">
    <property type="entry name" value="ARM-type_fold"/>
</dbReference>
<feature type="domain" description="Cytochrome c" evidence="6">
    <location>
        <begin position="856"/>
        <end position="989"/>
    </location>
</feature>
<dbReference type="GO" id="GO:0009055">
    <property type="term" value="F:electron transfer activity"/>
    <property type="evidence" value="ECO:0007669"/>
    <property type="project" value="InterPro"/>
</dbReference>
<evidence type="ECO:0000256" key="4">
    <source>
        <dbReference type="PROSITE-ProRule" id="PRU00433"/>
    </source>
</evidence>
<evidence type="ECO:0000256" key="5">
    <source>
        <dbReference type="SAM" id="MobiDB-lite"/>
    </source>
</evidence>
<dbReference type="PROSITE" id="PS51007">
    <property type="entry name" value="CYTC"/>
    <property type="match status" value="1"/>
</dbReference>
<dbReference type="AlphaFoldDB" id="A0A518H3N1"/>
<evidence type="ECO:0000256" key="2">
    <source>
        <dbReference type="ARBA" id="ARBA00022723"/>
    </source>
</evidence>
<dbReference type="RefSeq" id="WP_197447037.1">
    <property type="nucleotide sequence ID" value="NZ_CP036426.1"/>
</dbReference>
<dbReference type="InterPro" id="IPR013427">
    <property type="entry name" value="Haem-bd_dom_put"/>
</dbReference>
<organism evidence="7 8">
    <name type="scientific">Tautonia plasticadhaerens</name>
    <dbReference type="NCBI Taxonomy" id="2527974"/>
    <lineage>
        <taxon>Bacteria</taxon>
        <taxon>Pseudomonadati</taxon>
        <taxon>Planctomycetota</taxon>
        <taxon>Planctomycetia</taxon>
        <taxon>Isosphaerales</taxon>
        <taxon>Isosphaeraceae</taxon>
        <taxon>Tautonia</taxon>
    </lineage>
</organism>
<protein>
    <recommendedName>
        <fullName evidence="6">Cytochrome c domain-containing protein</fullName>
    </recommendedName>
</protein>
<keyword evidence="8" id="KW-1185">Reference proteome</keyword>
<dbReference type="GO" id="GO:0020037">
    <property type="term" value="F:heme binding"/>
    <property type="evidence" value="ECO:0007669"/>
    <property type="project" value="InterPro"/>
</dbReference>
<accession>A0A518H3N1</accession>
<dbReference type="InterPro" id="IPR011989">
    <property type="entry name" value="ARM-like"/>
</dbReference>
<name>A0A518H3N1_9BACT</name>
<dbReference type="KEGG" id="tpla:ElP_33520"/>
<proteinExistence type="predicted"/>
<dbReference type="NCBIfam" id="TIGR02603">
    <property type="entry name" value="CxxCH_TIGR02603"/>
    <property type="match status" value="1"/>
</dbReference>
<dbReference type="EMBL" id="CP036426">
    <property type="protein sequence ID" value="QDV35449.1"/>
    <property type="molecule type" value="Genomic_DNA"/>
</dbReference>
<reference evidence="7 8" key="1">
    <citation type="submission" date="2019-02" db="EMBL/GenBank/DDBJ databases">
        <title>Deep-cultivation of Planctomycetes and their phenomic and genomic characterization uncovers novel biology.</title>
        <authorList>
            <person name="Wiegand S."/>
            <person name="Jogler M."/>
            <person name="Boedeker C."/>
            <person name="Pinto D."/>
            <person name="Vollmers J."/>
            <person name="Rivas-Marin E."/>
            <person name="Kohn T."/>
            <person name="Peeters S.H."/>
            <person name="Heuer A."/>
            <person name="Rast P."/>
            <person name="Oberbeckmann S."/>
            <person name="Bunk B."/>
            <person name="Jeske O."/>
            <person name="Meyerdierks A."/>
            <person name="Storesund J.E."/>
            <person name="Kallscheuer N."/>
            <person name="Luecker S."/>
            <person name="Lage O.M."/>
            <person name="Pohl T."/>
            <person name="Merkel B.J."/>
            <person name="Hornburger P."/>
            <person name="Mueller R.-W."/>
            <person name="Bruemmer F."/>
            <person name="Labrenz M."/>
            <person name="Spormann A.M."/>
            <person name="Op den Camp H."/>
            <person name="Overmann J."/>
            <person name="Amann R."/>
            <person name="Jetten M.S.M."/>
            <person name="Mascher T."/>
            <person name="Medema M.H."/>
            <person name="Devos D.P."/>
            <person name="Kaster A.-K."/>
            <person name="Ovreas L."/>
            <person name="Rohde M."/>
            <person name="Galperin M.Y."/>
            <person name="Jogler C."/>
        </authorList>
    </citation>
    <scope>NUCLEOTIDE SEQUENCE [LARGE SCALE GENOMIC DNA]</scope>
    <source>
        <strain evidence="7 8">ElP</strain>
    </source>
</reference>
<dbReference type="PANTHER" id="PTHR33546">
    <property type="entry name" value="LARGE, MULTIFUNCTIONAL SECRETED PROTEIN-RELATED"/>
    <property type="match status" value="1"/>
</dbReference>
<evidence type="ECO:0000256" key="1">
    <source>
        <dbReference type="ARBA" id="ARBA00022617"/>
    </source>
</evidence>
<dbReference type="Gene3D" id="2.120.10.30">
    <property type="entry name" value="TolB, C-terminal domain"/>
    <property type="match status" value="1"/>
</dbReference>
<feature type="region of interest" description="Disordered" evidence="5">
    <location>
        <begin position="30"/>
        <end position="49"/>
    </location>
</feature>
<evidence type="ECO:0000256" key="3">
    <source>
        <dbReference type="ARBA" id="ARBA00023004"/>
    </source>
</evidence>
<keyword evidence="1 4" id="KW-0349">Heme</keyword>
<gene>
    <name evidence="7" type="ORF">ElP_33520</name>
</gene>
<dbReference type="InterPro" id="IPR036909">
    <property type="entry name" value="Cyt_c-like_dom_sf"/>
</dbReference>
<dbReference type="Gene3D" id="1.25.10.10">
    <property type="entry name" value="Leucine-rich Repeat Variant"/>
    <property type="match status" value="1"/>
</dbReference>
<dbReference type="InterPro" id="IPR009056">
    <property type="entry name" value="Cyt_c-like_dom"/>
</dbReference>
<dbReference type="InterPro" id="IPR013428">
    <property type="entry name" value="Membrane-bound_put_N"/>
</dbReference>
<evidence type="ECO:0000313" key="8">
    <source>
        <dbReference type="Proteomes" id="UP000317835"/>
    </source>
</evidence>
<feature type="region of interest" description="Disordered" evidence="5">
    <location>
        <begin position="992"/>
        <end position="1018"/>
    </location>
</feature>
<dbReference type="InterPro" id="IPR011042">
    <property type="entry name" value="6-blade_b-propeller_TolB-like"/>
</dbReference>
<evidence type="ECO:0000259" key="6">
    <source>
        <dbReference type="PROSITE" id="PS51007"/>
    </source>
</evidence>
<evidence type="ECO:0000313" key="7">
    <source>
        <dbReference type="EMBL" id="QDV35449.1"/>
    </source>
</evidence>